<name>A0A563VL94_9CYAN</name>
<keyword evidence="2" id="KW-1185">Reference proteome</keyword>
<gene>
    <name evidence="1" type="ORF">H1P_1380015</name>
</gene>
<accession>A0A563VL94</accession>
<dbReference type="OrthoDB" id="7025931at2"/>
<reference evidence="1 2" key="1">
    <citation type="submission" date="2019-01" db="EMBL/GenBank/DDBJ databases">
        <authorList>
            <person name="Brito A."/>
        </authorList>
    </citation>
    <scope>NUCLEOTIDE SEQUENCE [LARGE SCALE GENOMIC DNA]</scope>
    <source>
        <strain evidence="1">1</strain>
    </source>
</reference>
<protein>
    <submittedName>
        <fullName evidence="1">Uncharacterized protein</fullName>
    </submittedName>
</protein>
<dbReference type="AlphaFoldDB" id="A0A563VL94"/>
<evidence type="ECO:0000313" key="2">
    <source>
        <dbReference type="Proteomes" id="UP000320055"/>
    </source>
</evidence>
<evidence type="ECO:0000313" key="1">
    <source>
        <dbReference type="EMBL" id="VEP12188.1"/>
    </source>
</evidence>
<sequence length="230" mass="26244">MLINSLFLVKDTAIIQGLLNGTLLKVASKVRMIMSDQALQISPQLEPQKMLLANIATQGWAVATATETYLLLEVGKFAEAQELLDLEIPRFQQNAQQWANNLLNQERPELNTAYRFTAPLFKQHITPERADRIANITQCDLDLSLEKRQEKRDDITVEFQMSYASQFDRHWIHKQVAIAEYLDIYSELSARLESLQAFTNLCQKAEVKNSLALLPSTEKENGWYTLSSVV</sequence>
<dbReference type="EMBL" id="CAACVJ010000044">
    <property type="protein sequence ID" value="VEP12188.1"/>
    <property type="molecule type" value="Genomic_DNA"/>
</dbReference>
<dbReference type="Proteomes" id="UP000320055">
    <property type="component" value="Unassembled WGS sequence"/>
</dbReference>
<proteinExistence type="predicted"/>
<dbReference type="RefSeq" id="WP_144870119.1">
    <property type="nucleotide sequence ID" value="NZ_LR213890.1"/>
</dbReference>
<organism evidence="1 2">
    <name type="scientific">Hyella patelloides LEGE 07179</name>
    <dbReference type="NCBI Taxonomy" id="945734"/>
    <lineage>
        <taxon>Bacteria</taxon>
        <taxon>Bacillati</taxon>
        <taxon>Cyanobacteriota</taxon>
        <taxon>Cyanophyceae</taxon>
        <taxon>Pleurocapsales</taxon>
        <taxon>Hyellaceae</taxon>
        <taxon>Hyella</taxon>
    </lineage>
</organism>